<evidence type="ECO:0000313" key="2">
    <source>
        <dbReference type="Proteomes" id="UP000606974"/>
    </source>
</evidence>
<sequence>MGIPRYSGLISYSKSARYSSHKRLETVKWCKRLHKPIEKQHILSSNRRLMTDNQGSPGIEQHQLPQRSHITYAYRDTIMETSSMWIILSGHRLDRAWRFHAPAARFGVEDFADMSDPETAL</sequence>
<evidence type="ECO:0000313" key="1">
    <source>
        <dbReference type="EMBL" id="KAF7508352.1"/>
    </source>
</evidence>
<dbReference type="OrthoDB" id="189226at2759"/>
<keyword evidence="2" id="KW-1185">Reference proteome</keyword>
<gene>
    <name evidence="1" type="ORF">GJ744_009343</name>
</gene>
<comment type="caution">
    <text evidence="1">The sequence shown here is derived from an EMBL/GenBank/DDBJ whole genome shotgun (WGS) entry which is preliminary data.</text>
</comment>
<proteinExistence type="predicted"/>
<organism evidence="1 2">
    <name type="scientific">Endocarpon pusillum</name>
    <dbReference type="NCBI Taxonomy" id="364733"/>
    <lineage>
        <taxon>Eukaryota</taxon>
        <taxon>Fungi</taxon>
        <taxon>Dikarya</taxon>
        <taxon>Ascomycota</taxon>
        <taxon>Pezizomycotina</taxon>
        <taxon>Eurotiomycetes</taxon>
        <taxon>Chaetothyriomycetidae</taxon>
        <taxon>Verrucariales</taxon>
        <taxon>Verrucariaceae</taxon>
        <taxon>Endocarpon</taxon>
    </lineage>
</organism>
<dbReference type="AlphaFoldDB" id="A0A8H7AI75"/>
<name>A0A8H7AI75_9EURO</name>
<dbReference type="EMBL" id="JAACFV010000055">
    <property type="protein sequence ID" value="KAF7508352.1"/>
    <property type="molecule type" value="Genomic_DNA"/>
</dbReference>
<dbReference type="Proteomes" id="UP000606974">
    <property type="component" value="Unassembled WGS sequence"/>
</dbReference>
<protein>
    <submittedName>
        <fullName evidence="1">Uncharacterized protein</fullName>
    </submittedName>
</protein>
<accession>A0A8H7AI75</accession>
<reference evidence="1" key="1">
    <citation type="submission" date="2020-02" db="EMBL/GenBank/DDBJ databases">
        <authorList>
            <person name="Palmer J.M."/>
        </authorList>
    </citation>
    <scope>NUCLEOTIDE SEQUENCE</scope>
    <source>
        <strain evidence="1">EPUS1.4</strain>
        <tissue evidence="1">Thallus</tissue>
    </source>
</reference>